<dbReference type="GO" id="GO:0005886">
    <property type="term" value="C:plasma membrane"/>
    <property type="evidence" value="ECO:0007669"/>
    <property type="project" value="UniProtKB-SubCell"/>
</dbReference>
<feature type="transmembrane region" description="Helical" evidence="6">
    <location>
        <begin position="120"/>
        <end position="137"/>
    </location>
</feature>
<name>A0A1G6NB41_9ACTN</name>
<organism evidence="7 8">
    <name type="scientific">Parafannyhessea umbonata</name>
    <dbReference type="NCBI Taxonomy" id="604330"/>
    <lineage>
        <taxon>Bacteria</taxon>
        <taxon>Bacillati</taxon>
        <taxon>Actinomycetota</taxon>
        <taxon>Coriobacteriia</taxon>
        <taxon>Coriobacteriales</taxon>
        <taxon>Atopobiaceae</taxon>
        <taxon>Parafannyhessea</taxon>
    </lineage>
</organism>
<feature type="transmembrane region" description="Helical" evidence="6">
    <location>
        <begin position="211"/>
        <end position="231"/>
    </location>
</feature>
<dbReference type="InterPro" id="IPR050833">
    <property type="entry name" value="Poly_Biosynth_Transport"/>
</dbReference>
<keyword evidence="4 6" id="KW-1133">Transmembrane helix</keyword>
<dbReference type="PANTHER" id="PTHR30250:SF11">
    <property type="entry name" value="O-ANTIGEN TRANSPORTER-RELATED"/>
    <property type="match status" value="1"/>
</dbReference>
<feature type="transmembrane region" description="Helical" evidence="6">
    <location>
        <begin position="24"/>
        <end position="48"/>
    </location>
</feature>
<keyword evidence="5 6" id="KW-0472">Membrane</keyword>
<feature type="transmembrane region" description="Helical" evidence="6">
    <location>
        <begin position="251"/>
        <end position="274"/>
    </location>
</feature>
<gene>
    <name evidence="7" type="ORF">SAMN04487824_1329</name>
</gene>
<dbReference type="Proteomes" id="UP000198528">
    <property type="component" value="Unassembled WGS sequence"/>
</dbReference>
<dbReference type="PANTHER" id="PTHR30250">
    <property type="entry name" value="PST FAMILY PREDICTED COLANIC ACID TRANSPORTER"/>
    <property type="match status" value="1"/>
</dbReference>
<evidence type="ECO:0000256" key="6">
    <source>
        <dbReference type="SAM" id="Phobius"/>
    </source>
</evidence>
<feature type="transmembrane region" description="Helical" evidence="6">
    <location>
        <begin position="333"/>
        <end position="353"/>
    </location>
</feature>
<feature type="transmembrane region" description="Helical" evidence="6">
    <location>
        <begin position="94"/>
        <end position="114"/>
    </location>
</feature>
<evidence type="ECO:0000313" key="7">
    <source>
        <dbReference type="EMBL" id="SDC65033.1"/>
    </source>
</evidence>
<feature type="transmembrane region" description="Helical" evidence="6">
    <location>
        <begin position="54"/>
        <end position="74"/>
    </location>
</feature>
<feature type="transmembrane region" description="Helical" evidence="6">
    <location>
        <begin position="393"/>
        <end position="413"/>
    </location>
</feature>
<feature type="transmembrane region" description="Helical" evidence="6">
    <location>
        <begin position="180"/>
        <end position="199"/>
    </location>
</feature>
<keyword evidence="3 6" id="KW-0812">Transmembrane</keyword>
<evidence type="ECO:0000256" key="4">
    <source>
        <dbReference type="ARBA" id="ARBA00022989"/>
    </source>
</evidence>
<evidence type="ECO:0000313" key="8">
    <source>
        <dbReference type="Proteomes" id="UP000198528"/>
    </source>
</evidence>
<feature type="transmembrane region" description="Helical" evidence="6">
    <location>
        <begin position="295"/>
        <end position="321"/>
    </location>
</feature>
<evidence type="ECO:0000256" key="2">
    <source>
        <dbReference type="ARBA" id="ARBA00022475"/>
    </source>
</evidence>
<evidence type="ECO:0000256" key="1">
    <source>
        <dbReference type="ARBA" id="ARBA00004651"/>
    </source>
</evidence>
<evidence type="ECO:0000256" key="5">
    <source>
        <dbReference type="ARBA" id="ARBA00023136"/>
    </source>
</evidence>
<sequence length="436" mass="47577">MIFCMHMFQKKVDMAEGISLKKNIAWNSAGSVVRLGCNYLITIAVVRLSHGFDAAGILSLAMSISNLIAPFADFRLRTIQVTDVRNEHSSSEYIGFRIVTTIFSFLIGIIYAFITCVPEAIPSITAYLIGSLAANYIEGLHAIDQRHLRMDFIGRSYMMQGVTNLTLFSFVLWLTDSLELSCIAMAAATIAICVFYDCPRASRFESIKPVFNTRTIITTLATLVPVVIAQASSSAVLTVPKQYLAASVGSAALGIYASVASPATIVQMGASYIYSPLLGEFAQRFKTDKKSALRLFARTTGGIVAVAALFSALIILFGKWVLILLYGDQIADYSYLLGPAVLCTFITAFAWFLNDLLLSLRDYRASFLGNMIPAIVSLIITMPLVSFLGMNGVSYVGAVSYLIAVLLLTLFFVRDCRKLDSAASDDEHPGHEDKPL</sequence>
<feature type="transmembrane region" description="Helical" evidence="6">
    <location>
        <begin position="157"/>
        <end position="174"/>
    </location>
</feature>
<reference evidence="8" key="1">
    <citation type="submission" date="2016-10" db="EMBL/GenBank/DDBJ databases">
        <authorList>
            <person name="Varghese N."/>
            <person name="Submissions S."/>
        </authorList>
    </citation>
    <scope>NUCLEOTIDE SEQUENCE [LARGE SCALE GENOMIC DNA]</scope>
    <source>
        <strain evidence="8">DSM 22619</strain>
    </source>
</reference>
<keyword evidence="2" id="KW-1003">Cell membrane</keyword>
<comment type="subcellular location">
    <subcellularLocation>
        <location evidence="1">Cell membrane</location>
        <topology evidence="1">Multi-pass membrane protein</topology>
    </subcellularLocation>
</comment>
<dbReference type="AlphaFoldDB" id="A0A1G6NB41"/>
<dbReference type="EMBL" id="FMZL01000032">
    <property type="protein sequence ID" value="SDC65033.1"/>
    <property type="molecule type" value="Genomic_DNA"/>
</dbReference>
<feature type="transmembrane region" description="Helical" evidence="6">
    <location>
        <begin position="365"/>
        <end position="387"/>
    </location>
</feature>
<evidence type="ECO:0000256" key="3">
    <source>
        <dbReference type="ARBA" id="ARBA00022692"/>
    </source>
</evidence>
<accession>A0A1G6NB41</accession>
<protein>
    <submittedName>
        <fullName evidence="7">Membrane protein involved in the export of O-antigen and teichoic acid</fullName>
    </submittedName>
</protein>
<proteinExistence type="predicted"/>
<keyword evidence="8" id="KW-1185">Reference proteome</keyword>